<proteinExistence type="predicted"/>
<dbReference type="HOGENOM" id="CLU_2367702_0_0_6"/>
<dbReference type="AlphaFoldDB" id="G9ZBJ9"/>
<sequence>MHFAAEIVAPKFRFVQAACAHAGQVAGNQRRVVVHGEAFQRQQDFCAAFLLHVMQALQVALKQGGINDETGGRQAGGIKMAERVVQEGHEGSPEG</sequence>
<dbReference type="EMBL" id="AGCM01000006">
    <property type="protein sequence ID" value="EHM56098.1"/>
    <property type="molecule type" value="Genomic_DNA"/>
</dbReference>
<dbReference type="STRING" id="797473.HMPREF9080_00122"/>
<evidence type="ECO:0000313" key="1">
    <source>
        <dbReference type="EMBL" id="EHM56098.1"/>
    </source>
</evidence>
<accession>G9ZBJ9</accession>
<reference evidence="1 2" key="1">
    <citation type="submission" date="2011-08" db="EMBL/GenBank/DDBJ databases">
        <authorList>
            <person name="Weinstock G."/>
            <person name="Sodergren E."/>
            <person name="Clifton S."/>
            <person name="Fulton L."/>
            <person name="Fulton B."/>
            <person name="Courtney L."/>
            <person name="Fronick C."/>
            <person name="Harrison M."/>
            <person name="Strong C."/>
            <person name="Farmer C."/>
            <person name="Delahaunty K."/>
            <person name="Markovic C."/>
            <person name="Hall O."/>
            <person name="Minx P."/>
            <person name="Tomlinson C."/>
            <person name="Mitreva M."/>
            <person name="Hou S."/>
            <person name="Chen J."/>
            <person name="Wollam A."/>
            <person name="Pepin K.H."/>
            <person name="Johnson M."/>
            <person name="Bhonagiri V."/>
            <person name="Zhang X."/>
            <person name="Suruliraj S."/>
            <person name="Warren W."/>
            <person name="Chinwalla A."/>
            <person name="Mardis E.R."/>
            <person name="Wilson R.K."/>
        </authorList>
    </citation>
    <scope>NUCLEOTIDE SEQUENCE [LARGE SCALE GENOMIC DNA]</scope>
    <source>
        <strain evidence="1 2">F0432</strain>
    </source>
</reference>
<name>G9ZBJ9_9GAMM</name>
<organism evidence="1 2">
    <name type="scientific">Cardiobacterium valvarum F0432</name>
    <dbReference type="NCBI Taxonomy" id="797473"/>
    <lineage>
        <taxon>Bacteria</taxon>
        <taxon>Pseudomonadati</taxon>
        <taxon>Pseudomonadota</taxon>
        <taxon>Gammaproteobacteria</taxon>
        <taxon>Cardiobacteriales</taxon>
        <taxon>Cardiobacteriaceae</taxon>
        <taxon>Cardiobacterium</taxon>
    </lineage>
</organism>
<protein>
    <submittedName>
        <fullName evidence="1">Uncharacterized protein</fullName>
    </submittedName>
</protein>
<gene>
    <name evidence="1" type="ORF">HMPREF9080_00122</name>
</gene>
<dbReference type="Proteomes" id="UP000004750">
    <property type="component" value="Unassembled WGS sequence"/>
</dbReference>
<comment type="caution">
    <text evidence="1">The sequence shown here is derived from an EMBL/GenBank/DDBJ whole genome shotgun (WGS) entry which is preliminary data.</text>
</comment>
<evidence type="ECO:0000313" key="2">
    <source>
        <dbReference type="Proteomes" id="UP000004750"/>
    </source>
</evidence>